<protein>
    <submittedName>
        <fullName evidence="1">Uncharacterized protein</fullName>
    </submittedName>
</protein>
<evidence type="ECO:0000313" key="1">
    <source>
        <dbReference type="EMBL" id="GLZ79794.1"/>
    </source>
</evidence>
<organism evidence="1 2">
    <name type="scientific">Actinorhabdospora filicis</name>
    <dbReference type="NCBI Taxonomy" id="1785913"/>
    <lineage>
        <taxon>Bacteria</taxon>
        <taxon>Bacillati</taxon>
        <taxon>Actinomycetota</taxon>
        <taxon>Actinomycetes</taxon>
        <taxon>Micromonosporales</taxon>
        <taxon>Micromonosporaceae</taxon>
        <taxon>Actinorhabdospora</taxon>
    </lineage>
</organism>
<reference evidence="1" key="1">
    <citation type="submission" date="2023-03" db="EMBL/GenBank/DDBJ databases">
        <title>Actinorhabdospora filicis NBRC 111898.</title>
        <authorList>
            <person name="Ichikawa N."/>
            <person name="Sato H."/>
            <person name="Tonouchi N."/>
        </authorList>
    </citation>
    <scope>NUCLEOTIDE SEQUENCE</scope>
    <source>
        <strain evidence="1">NBRC 111898</strain>
    </source>
</reference>
<comment type="caution">
    <text evidence="1">The sequence shown here is derived from an EMBL/GenBank/DDBJ whole genome shotgun (WGS) entry which is preliminary data.</text>
</comment>
<dbReference type="EMBL" id="BSTX01000003">
    <property type="protein sequence ID" value="GLZ79794.1"/>
    <property type="molecule type" value="Genomic_DNA"/>
</dbReference>
<dbReference type="RefSeq" id="WP_285664939.1">
    <property type="nucleotide sequence ID" value="NZ_BSTX01000003.1"/>
</dbReference>
<accession>A0A9W6SPT4</accession>
<sequence length="130" mass="14267">MATVTFRDETMTGKPIAEFSVPDLPSTIALRDLIRLRVREEVARHNAAPTELYQGLVRPTDAETALNGFRLPKARTLDWEKQAAIALDAFGRNGFIVLVGERQVDDPGALIDLDRDPAISFVKLVPLVGG</sequence>
<name>A0A9W6SPT4_9ACTN</name>
<dbReference type="Proteomes" id="UP001165079">
    <property type="component" value="Unassembled WGS sequence"/>
</dbReference>
<dbReference type="AlphaFoldDB" id="A0A9W6SPT4"/>
<proteinExistence type="predicted"/>
<gene>
    <name evidence="1" type="ORF">Afil01_46010</name>
</gene>
<evidence type="ECO:0000313" key="2">
    <source>
        <dbReference type="Proteomes" id="UP001165079"/>
    </source>
</evidence>
<keyword evidence="2" id="KW-1185">Reference proteome</keyword>